<dbReference type="STRING" id="1548.CSCA_2823"/>
<dbReference type="Proteomes" id="UP000033115">
    <property type="component" value="Chromosome"/>
</dbReference>
<feature type="coiled-coil region" evidence="1">
    <location>
        <begin position="48"/>
        <end position="82"/>
    </location>
</feature>
<dbReference type="RefSeq" id="WP_029161466.1">
    <property type="nucleotide sequence ID" value="NZ_CP009933.1"/>
</dbReference>
<gene>
    <name evidence="2" type="ORF">CSCA_2823</name>
</gene>
<dbReference type="HOGENOM" id="CLU_078484_3_1_9"/>
<protein>
    <recommendedName>
        <fullName evidence="4">H+-ATPase subunit H</fullName>
    </recommendedName>
</protein>
<organism evidence="2 3">
    <name type="scientific">Clostridium scatologenes</name>
    <dbReference type="NCBI Taxonomy" id="1548"/>
    <lineage>
        <taxon>Bacteria</taxon>
        <taxon>Bacillati</taxon>
        <taxon>Bacillota</taxon>
        <taxon>Clostridia</taxon>
        <taxon>Eubacteriales</taxon>
        <taxon>Clostridiaceae</taxon>
        <taxon>Clostridium</taxon>
    </lineage>
</organism>
<dbReference type="EMBL" id="CP009933">
    <property type="protein sequence ID" value="AKA69948.1"/>
    <property type="molecule type" value="Genomic_DNA"/>
</dbReference>
<evidence type="ECO:0000313" key="2">
    <source>
        <dbReference type="EMBL" id="AKA69948.1"/>
    </source>
</evidence>
<accession>A0A0E3JP24</accession>
<dbReference type="AlphaFoldDB" id="A0A0E3JP24"/>
<proteinExistence type="predicted"/>
<name>A0A0E3JP24_CLOSL</name>
<sequence>MDVIKLLEYLNEIIETSAKVPMTGKVIVHKKETLEIIEKIINYLPDELKKAQWIVEEKERILSEAIEESENLKRENINFLKKQVENHDITKQAKVKAEAIVASAERSAKSIRLGARDYADEILNQLDNEIANKSKIMMINLKKQMQDFVIDLESSINLNSDTIRENVKELRDMK</sequence>
<evidence type="ECO:0008006" key="4">
    <source>
        <dbReference type="Google" id="ProtNLM"/>
    </source>
</evidence>
<keyword evidence="1" id="KW-0175">Coiled coil</keyword>
<keyword evidence="3" id="KW-1185">Reference proteome</keyword>
<evidence type="ECO:0000256" key="1">
    <source>
        <dbReference type="SAM" id="Coils"/>
    </source>
</evidence>
<evidence type="ECO:0000313" key="3">
    <source>
        <dbReference type="Proteomes" id="UP000033115"/>
    </source>
</evidence>
<reference evidence="2 3" key="1">
    <citation type="journal article" date="2015" name="J. Biotechnol.">
        <title>Complete genome sequence of a malodorant-producing acetogen, Clostridium scatologenes ATCC 25775(T).</title>
        <authorList>
            <person name="Zhu Z."/>
            <person name="Guo T."/>
            <person name="Zheng H."/>
            <person name="Song T."/>
            <person name="Ouyang P."/>
            <person name="Xie J."/>
        </authorList>
    </citation>
    <scope>NUCLEOTIDE SEQUENCE [LARGE SCALE GENOMIC DNA]</scope>
    <source>
        <strain evidence="2 3">ATCC 25775</strain>
    </source>
</reference>
<dbReference type="KEGG" id="csq:CSCA_2823"/>